<dbReference type="STRING" id="1287681.M7SZ97"/>
<dbReference type="Proteomes" id="UP000012174">
    <property type="component" value="Unassembled WGS sequence"/>
</dbReference>
<feature type="region of interest" description="Disordered" evidence="1">
    <location>
        <begin position="13"/>
        <end position="46"/>
    </location>
</feature>
<evidence type="ECO:0000313" key="2">
    <source>
        <dbReference type="EMBL" id="EMR69878.1"/>
    </source>
</evidence>
<dbReference type="PANTHER" id="PTHR38792:SF3">
    <property type="entry name" value="BNR_ASP-BOX REPEAT DOMAIN PROTEIN (AFU_ORTHOLOGUE AFUA_7G06430)-RELATED"/>
    <property type="match status" value="1"/>
</dbReference>
<dbReference type="SUPFAM" id="SSF50939">
    <property type="entry name" value="Sialidases"/>
    <property type="match status" value="1"/>
</dbReference>
<dbReference type="EMBL" id="KB705998">
    <property type="protein sequence ID" value="EMR69878.1"/>
    <property type="molecule type" value="Genomic_DNA"/>
</dbReference>
<dbReference type="OMA" id="QEFAHNN"/>
<dbReference type="InterPro" id="IPR036278">
    <property type="entry name" value="Sialidase_sf"/>
</dbReference>
<protein>
    <submittedName>
        <fullName evidence="2">Putative bnr asp-box repeat domain protein</fullName>
    </submittedName>
</protein>
<name>M7SZ97_EUTLA</name>
<dbReference type="KEGG" id="ela:UCREL1_3094"/>
<dbReference type="CDD" id="cd15482">
    <property type="entry name" value="Sialidase_non-viral"/>
    <property type="match status" value="1"/>
</dbReference>
<evidence type="ECO:0000256" key="1">
    <source>
        <dbReference type="SAM" id="MobiDB-lite"/>
    </source>
</evidence>
<keyword evidence="3" id="KW-1185">Reference proteome</keyword>
<organism evidence="2 3">
    <name type="scientific">Eutypa lata (strain UCR-EL1)</name>
    <name type="common">Grapevine dieback disease fungus</name>
    <name type="synonym">Eutypa armeniacae</name>
    <dbReference type="NCBI Taxonomy" id="1287681"/>
    <lineage>
        <taxon>Eukaryota</taxon>
        <taxon>Fungi</taxon>
        <taxon>Dikarya</taxon>
        <taxon>Ascomycota</taxon>
        <taxon>Pezizomycotina</taxon>
        <taxon>Sordariomycetes</taxon>
        <taxon>Xylariomycetidae</taxon>
        <taxon>Xylariales</taxon>
        <taxon>Diatrypaceae</taxon>
        <taxon>Eutypa</taxon>
    </lineage>
</organism>
<dbReference type="OrthoDB" id="2739686at2759"/>
<dbReference type="AlphaFoldDB" id="M7SZ97"/>
<gene>
    <name evidence="2" type="ORF">UCREL1_3094</name>
</gene>
<dbReference type="Gene3D" id="2.120.10.10">
    <property type="match status" value="1"/>
</dbReference>
<evidence type="ECO:0000313" key="3">
    <source>
        <dbReference type="Proteomes" id="UP000012174"/>
    </source>
</evidence>
<reference evidence="3" key="1">
    <citation type="journal article" date="2013" name="Genome Announc.">
        <title>Draft genome sequence of the grapevine dieback fungus Eutypa lata UCR-EL1.</title>
        <authorList>
            <person name="Blanco-Ulate B."/>
            <person name="Rolshausen P.E."/>
            <person name="Cantu D."/>
        </authorList>
    </citation>
    <scope>NUCLEOTIDE SEQUENCE [LARGE SCALE GENOMIC DNA]</scope>
    <source>
        <strain evidence="3">UCR-EL1</strain>
    </source>
</reference>
<dbReference type="HOGENOM" id="CLU_030289_0_0_1"/>
<accession>M7SZ97</accession>
<dbReference type="eggNOG" id="ENOG502SJ2P">
    <property type="taxonomic scope" value="Eukaryota"/>
</dbReference>
<dbReference type="PANTHER" id="PTHR38792">
    <property type="entry name" value="BNR/ASP-BOX REPEAT DOMAIN PROTEIN (AFU_ORTHOLOGUE AFUA_7G06430)-RELATED"/>
    <property type="match status" value="1"/>
</dbReference>
<sequence length="355" mass="38886">MTGSFAQKVLKHIGVGDHDSSSSSSSDPSRHWTVSPEEVTLHPHGGTYPRLARLADGALLAVTTRHDGPTRILQVSRSDDNGRGFAPVGEITRGVGKDVDNGFLLEVPHPDGRRRRVVLAAFRNHDLDGGGRPTHFRITVCRSFDGGRTWEFAGQAAEQNGAAVGGMGLWEPFMRLKGDAGEVHLTYSREHAHDDQETYCVVSRDAGTTWSRPRCLRCHGEAERLRDGMQGIVRVRDVGARGGEALVMVFETTRHGHHFSLEYVVSYDDGETWGHRDVAYCPSRHGRNAGSPQIANCGDNMAVVFMTDEDTDEPRWPGKAAVKMVFADALCDGDGEVMATFEHGRTPMGKFVRLG</sequence>
<proteinExistence type="predicted"/>